<keyword evidence="13 17" id="KW-0961">Cell wall biogenesis/degradation</keyword>
<keyword evidence="7 17" id="KW-0378">Hydrolase</keyword>
<dbReference type="GO" id="GO:0046677">
    <property type="term" value="P:response to antibiotic"/>
    <property type="evidence" value="ECO:0007669"/>
    <property type="project" value="UniProtKB-UniRule"/>
</dbReference>
<evidence type="ECO:0000256" key="5">
    <source>
        <dbReference type="ARBA" id="ARBA00022475"/>
    </source>
</evidence>
<dbReference type="GO" id="GO:0071555">
    <property type="term" value="P:cell wall organization"/>
    <property type="evidence" value="ECO:0007669"/>
    <property type="project" value="UniProtKB-KW"/>
</dbReference>
<comment type="miscellaneous">
    <text evidence="17">Bacitracin is thought to be involved in the inhibition of peptidoglycan synthesis by sequestering undecaprenyl diphosphate, thereby reducing the pool of lipid carrier available.</text>
</comment>
<evidence type="ECO:0000256" key="16">
    <source>
        <dbReference type="ARBA" id="ARBA00047594"/>
    </source>
</evidence>
<evidence type="ECO:0000256" key="11">
    <source>
        <dbReference type="ARBA" id="ARBA00023136"/>
    </source>
</evidence>
<organism evidence="18 19">
    <name type="scientific">Catellatospora citrea</name>
    <dbReference type="NCBI Taxonomy" id="53366"/>
    <lineage>
        <taxon>Bacteria</taxon>
        <taxon>Bacillati</taxon>
        <taxon>Actinomycetota</taxon>
        <taxon>Actinomycetes</taxon>
        <taxon>Micromonosporales</taxon>
        <taxon>Micromonosporaceae</taxon>
        <taxon>Catellatospora</taxon>
    </lineage>
</organism>
<dbReference type="NCBIfam" id="TIGR00753">
    <property type="entry name" value="undec_PP_bacA"/>
    <property type="match status" value="1"/>
</dbReference>
<dbReference type="InterPro" id="IPR003824">
    <property type="entry name" value="UppP"/>
</dbReference>
<comment type="caution">
    <text evidence="18">The sequence shown here is derived from an EMBL/GenBank/DDBJ whole genome shotgun (WGS) entry which is preliminary data.</text>
</comment>
<comment type="similarity">
    <text evidence="2 17">Belongs to the UppP family.</text>
</comment>
<name>A0A8J3KEH6_9ACTN</name>
<accession>A0A8J3KEH6</accession>
<dbReference type="AlphaFoldDB" id="A0A8J3KEH6"/>
<reference evidence="18 19" key="1">
    <citation type="submission" date="2021-01" db="EMBL/GenBank/DDBJ databases">
        <title>Whole genome shotgun sequence of Catellatospora citrea NBRC 14495.</title>
        <authorList>
            <person name="Komaki H."/>
            <person name="Tamura T."/>
        </authorList>
    </citation>
    <scope>NUCLEOTIDE SEQUENCE [LARGE SCALE GENOMIC DNA]</scope>
    <source>
        <strain evidence="18 19">NBRC 14495</strain>
    </source>
</reference>
<dbReference type="PANTHER" id="PTHR30622:SF3">
    <property type="entry name" value="UNDECAPRENYL-DIPHOSPHATASE"/>
    <property type="match status" value="1"/>
</dbReference>
<dbReference type="GO" id="GO:0005886">
    <property type="term" value="C:plasma membrane"/>
    <property type="evidence" value="ECO:0007669"/>
    <property type="project" value="UniProtKB-SubCell"/>
</dbReference>
<keyword evidence="10 17" id="KW-1133">Transmembrane helix</keyword>
<comment type="catalytic activity">
    <reaction evidence="16 17">
        <text>di-trans,octa-cis-undecaprenyl diphosphate + H2O = di-trans,octa-cis-undecaprenyl phosphate + phosphate + H(+)</text>
        <dbReference type="Rhea" id="RHEA:28094"/>
        <dbReference type="ChEBI" id="CHEBI:15377"/>
        <dbReference type="ChEBI" id="CHEBI:15378"/>
        <dbReference type="ChEBI" id="CHEBI:43474"/>
        <dbReference type="ChEBI" id="CHEBI:58405"/>
        <dbReference type="ChEBI" id="CHEBI:60392"/>
        <dbReference type="EC" id="3.6.1.27"/>
    </reaction>
</comment>
<comment type="subcellular location">
    <subcellularLocation>
        <location evidence="1 17">Cell membrane</location>
        <topology evidence="1 17">Multi-pass membrane protein</topology>
    </subcellularLocation>
</comment>
<feature type="transmembrane region" description="Helical" evidence="17">
    <location>
        <begin position="223"/>
        <end position="244"/>
    </location>
</feature>
<keyword evidence="12 17" id="KW-0046">Antibiotic resistance</keyword>
<dbReference type="HAMAP" id="MF_01006">
    <property type="entry name" value="Undec_diphosphatase"/>
    <property type="match status" value="1"/>
</dbReference>
<evidence type="ECO:0000256" key="17">
    <source>
        <dbReference type="HAMAP-Rule" id="MF_01006"/>
    </source>
</evidence>
<evidence type="ECO:0000256" key="13">
    <source>
        <dbReference type="ARBA" id="ARBA00023316"/>
    </source>
</evidence>
<evidence type="ECO:0000256" key="15">
    <source>
        <dbReference type="ARBA" id="ARBA00032932"/>
    </source>
</evidence>
<evidence type="ECO:0000313" key="19">
    <source>
        <dbReference type="Proteomes" id="UP000659904"/>
    </source>
</evidence>
<evidence type="ECO:0000256" key="1">
    <source>
        <dbReference type="ARBA" id="ARBA00004651"/>
    </source>
</evidence>
<dbReference type="GO" id="GO:0009252">
    <property type="term" value="P:peptidoglycan biosynthetic process"/>
    <property type="evidence" value="ECO:0007669"/>
    <property type="project" value="UniProtKB-KW"/>
</dbReference>
<keyword evidence="19" id="KW-1185">Reference proteome</keyword>
<evidence type="ECO:0000256" key="4">
    <source>
        <dbReference type="ARBA" id="ARBA00021581"/>
    </source>
</evidence>
<keyword evidence="11 17" id="KW-0472">Membrane</keyword>
<feature type="transmembrane region" description="Helical" evidence="17">
    <location>
        <begin position="44"/>
        <end position="65"/>
    </location>
</feature>
<dbReference type="GO" id="GO:0008360">
    <property type="term" value="P:regulation of cell shape"/>
    <property type="evidence" value="ECO:0007669"/>
    <property type="project" value="UniProtKB-KW"/>
</dbReference>
<dbReference type="Pfam" id="PF02673">
    <property type="entry name" value="BacA"/>
    <property type="match status" value="1"/>
</dbReference>
<dbReference type="Proteomes" id="UP000659904">
    <property type="component" value="Unassembled WGS sequence"/>
</dbReference>
<feature type="transmembrane region" description="Helical" evidence="17">
    <location>
        <begin position="122"/>
        <end position="141"/>
    </location>
</feature>
<comment type="function">
    <text evidence="17">Catalyzes the dephosphorylation of undecaprenyl diphosphate (UPP). Confers resistance to bacitracin.</text>
</comment>
<proteinExistence type="inferred from homology"/>
<sequence>MEIEIWQAIVLGIVEGITEFLPISSTGHLTITEKLMGLPIDDPAVTAFTAVIQIGAIAAVLVYFFKDITRLAGAWFKGLFSAEARQIFDYKFAWYVIAGSIPIGIVGFLAKDWITGPLRSMWFVAGALIVWSGVMAFAEYAATQVRGEKQLRLADTIIIGFAQCLALIPGVSRSGATITTGLLRDIDRVTATRLSFFLGVPALVAAGIYELPEALGSPTVTAVSLIVGTIVSFLVAYASIAWLLKFVAHHSLMAFVWYRVILGGAIIALLATNTISAT</sequence>
<feature type="transmembrane region" description="Helical" evidence="17">
    <location>
        <begin position="92"/>
        <end position="110"/>
    </location>
</feature>
<keyword evidence="6 17" id="KW-0812">Transmembrane</keyword>
<evidence type="ECO:0000256" key="7">
    <source>
        <dbReference type="ARBA" id="ARBA00022801"/>
    </source>
</evidence>
<keyword evidence="5 17" id="KW-1003">Cell membrane</keyword>
<feature type="transmembrane region" description="Helical" evidence="17">
    <location>
        <begin position="191"/>
        <end position="211"/>
    </location>
</feature>
<dbReference type="PANTHER" id="PTHR30622">
    <property type="entry name" value="UNDECAPRENYL-DIPHOSPHATASE"/>
    <property type="match status" value="1"/>
</dbReference>
<evidence type="ECO:0000256" key="14">
    <source>
        <dbReference type="ARBA" id="ARBA00032707"/>
    </source>
</evidence>
<keyword evidence="8 17" id="KW-0133">Cell shape</keyword>
<keyword evidence="9 17" id="KW-0573">Peptidoglycan synthesis</keyword>
<feature type="transmembrane region" description="Helical" evidence="17">
    <location>
        <begin position="256"/>
        <end position="275"/>
    </location>
</feature>
<evidence type="ECO:0000256" key="2">
    <source>
        <dbReference type="ARBA" id="ARBA00010621"/>
    </source>
</evidence>
<evidence type="ECO:0000256" key="3">
    <source>
        <dbReference type="ARBA" id="ARBA00012374"/>
    </source>
</evidence>
<evidence type="ECO:0000313" key="18">
    <source>
        <dbReference type="EMBL" id="GIF98581.1"/>
    </source>
</evidence>
<dbReference type="EC" id="3.6.1.27" evidence="3 17"/>
<evidence type="ECO:0000256" key="12">
    <source>
        <dbReference type="ARBA" id="ARBA00023251"/>
    </source>
</evidence>
<dbReference type="NCBIfam" id="NF001392">
    <property type="entry name" value="PRK00281.2-1"/>
    <property type="match status" value="1"/>
</dbReference>
<dbReference type="GO" id="GO:0050380">
    <property type="term" value="F:undecaprenyl-diphosphatase activity"/>
    <property type="evidence" value="ECO:0007669"/>
    <property type="project" value="UniProtKB-UniRule"/>
</dbReference>
<evidence type="ECO:0000256" key="6">
    <source>
        <dbReference type="ARBA" id="ARBA00022692"/>
    </source>
</evidence>
<gene>
    <name evidence="18" type="primary">uppP1</name>
    <name evidence="17" type="synonym">uppP</name>
    <name evidence="18" type="ORF">Cci01nite_36750</name>
</gene>
<evidence type="ECO:0000256" key="9">
    <source>
        <dbReference type="ARBA" id="ARBA00022984"/>
    </source>
</evidence>
<evidence type="ECO:0000256" key="10">
    <source>
        <dbReference type="ARBA" id="ARBA00022989"/>
    </source>
</evidence>
<protein>
    <recommendedName>
        <fullName evidence="4 17">Undecaprenyl-diphosphatase</fullName>
        <ecNumber evidence="3 17">3.6.1.27</ecNumber>
    </recommendedName>
    <alternativeName>
        <fullName evidence="15 17">Bacitracin resistance protein</fullName>
    </alternativeName>
    <alternativeName>
        <fullName evidence="14 17">Undecaprenyl pyrophosphate phosphatase</fullName>
    </alternativeName>
</protein>
<evidence type="ECO:0000256" key="8">
    <source>
        <dbReference type="ARBA" id="ARBA00022960"/>
    </source>
</evidence>
<dbReference type="EMBL" id="BONH01000016">
    <property type="protein sequence ID" value="GIF98581.1"/>
    <property type="molecule type" value="Genomic_DNA"/>
</dbReference>